<sequence>PLSLSPSEPPTYEDAIAPPQVLENFGYSPDRRRTFFAEPQHIRSRMAELAVEETHFSREVLPQLQTIPEQDEEPPALPPRPMPVHPPRLPMPEVRNFFALTPQPKLGDAAADIMCPACGERIITEVRRTPNARTNALAGWLCTFGWCCCACVCPYFLNFCRTTSHYCPTCKVFLGSHYPQDRCRQ</sequence>
<evidence type="ECO:0000256" key="6">
    <source>
        <dbReference type="ARBA" id="ARBA00022833"/>
    </source>
</evidence>
<dbReference type="InParanoid" id="B3MZL1"/>
<keyword evidence="8" id="KW-0812">Transmembrane</keyword>
<evidence type="ECO:0000256" key="3">
    <source>
        <dbReference type="ARBA" id="ARBA00004630"/>
    </source>
</evidence>
<name>B3MZL1_DROAN</name>
<evidence type="ECO:0000313" key="10">
    <source>
        <dbReference type="EMBL" id="EDV33812.2"/>
    </source>
</evidence>
<dbReference type="InterPro" id="IPR037519">
    <property type="entry name" value="LITAF_fam"/>
</dbReference>
<dbReference type="GeneID" id="6501961"/>
<evidence type="ECO:0000256" key="2">
    <source>
        <dbReference type="ARBA" id="ARBA00004481"/>
    </source>
</evidence>
<evidence type="ECO:0000256" key="1">
    <source>
        <dbReference type="ARBA" id="ARBA00004414"/>
    </source>
</evidence>
<dbReference type="STRING" id="7217.B3MZL1"/>
<dbReference type="PANTHER" id="PTHR23292">
    <property type="entry name" value="LIPOPOLYSACCHARIDE-INDUCED TUMOR NECROSIS FACTOR-ALPHA FACTOR"/>
    <property type="match status" value="1"/>
</dbReference>
<dbReference type="InterPro" id="IPR006629">
    <property type="entry name" value="LITAF"/>
</dbReference>
<dbReference type="OrthoDB" id="5599753at2759"/>
<dbReference type="GO" id="GO:0008270">
    <property type="term" value="F:zinc ion binding"/>
    <property type="evidence" value="ECO:0007669"/>
    <property type="project" value="TreeGrafter"/>
</dbReference>
<protein>
    <recommendedName>
        <fullName evidence="9">LITAF domain-containing protein</fullName>
    </recommendedName>
</protein>
<feature type="domain" description="LITAF" evidence="9">
    <location>
        <begin position="95"/>
        <end position="179"/>
    </location>
</feature>
<gene>
    <name evidence="10" type="primary">Dana\GF19199</name>
    <name evidence="10" type="synonym">dana_GLEANR_20912</name>
    <name evidence="10" type="ORF">GF19199</name>
</gene>
<evidence type="ECO:0000259" key="9">
    <source>
        <dbReference type="PROSITE" id="PS51837"/>
    </source>
</evidence>
<dbReference type="SMART" id="SM00714">
    <property type="entry name" value="LITAF"/>
    <property type="match status" value="1"/>
</dbReference>
<keyword evidence="5" id="KW-0479">Metal-binding</keyword>
<dbReference type="KEGG" id="dan:6501961"/>
<reference evidence="10 11" key="1">
    <citation type="journal article" date="2007" name="Nature">
        <title>Evolution of genes and genomes on the Drosophila phylogeny.</title>
        <authorList>
            <consortium name="Drosophila 12 Genomes Consortium"/>
            <person name="Clark A.G."/>
            <person name="Eisen M.B."/>
            <person name="Smith D.R."/>
            <person name="Bergman C.M."/>
            <person name="Oliver B."/>
            <person name="Markow T.A."/>
            <person name="Kaufman T.C."/>
            <person name="Kellis M."/>
            <person name="Gelbart W."/>
            <person name="Iyer V.N."/>
            <person name="Pollard D.A."/>
            <person name="Sackton T.B."/>
            <person name="Larracuente A.M."/>
            <person name="Singh N.D."/>
            <person name="Abad J.P."/>
            <person name="Abt D.N."/>
            <person name="Adryan B."/>
            <person name="Aguade M."/>
            <person name="Akashi H."/>
            <person name="Anderson W.W."/>
            <person name="Aquadro C.F."/>
            <person name="Ardell D.H."/>
            <person name="Arguello R."/>
            <person name="Artieri C.G."/>
            <person name="Barbash D.A."/>
            <person name="Barker D."/>
            <person name="Barsanti P."/>
            <person name="Batterham P."/>
            <person name="Batzoglou S."/>
            <person name="Begun D."/>
            <person name="Bhutkar A."/>
            <person name="Blanco E."/>
            <person name="Bosak S.A."/>
            <person name="Bradley R.K."/>
            <person name="Brand A.D."/>
            <person name="Brent M.R."/>
            <person name="Brooks A.N."/>
            <person name="Brown R.H."/>
            <person name="Butlin R.K."/>
            <person name="Caggese C."/>
            <person name="Calvi B.R."/>
            <person name="Bernardo de Carvalho A."/>
            <person name="Caspi A."/>
            <person name="Castrezana S."/>
            <person name="Celniker S.E."/>
            <person name="Chang J.L."/>
            <person name="Chapple C."/>
            <person name="Chatterji S."/>
            <person name="Chinwalla A."/>
            <person name="Civetta A."/>
            <person name="Clifton S.W."/>
            <person name="Comeron J.M."/>
            <person name="Costello J.C."/>
            <person name="Coyne J.A."/>
            <person name="Daub J."/>
            <person name="David R.G."/>
            <person name="Delcher A.L."/>
            <person name="Delehaunty K."/>
            <person name="Do C.B."/>
            <person name="Ebling H."/>
            <person name="Edwards K."/>
            <person name="Eickbush T."/>
            <person name="Evans J.D."/>
            <person name="Filipski A."/>
            <person name="Findeiss S."/>
            <person name="Freyhult E."/>
            <person name="Fulton L."/>
            <person name="Fulton R."/>
            <person name="Garcia A.C."/>
            <person name="Gardiner A."/>
            <person name="Garfield D.A."/>
            <person name="Garvin B.E."/>
            <person name="Gibson G."/>
            <person name="Gilbert D."/>
            <person name="Gnerre S."/>
            <person name="Godfrey J."/>
            <person name="Good R."/>
            <person name="Gotea V."/>
            <person name="Gravely B."/>
            <person name="Greenberg A.J."/>
            <person name="Griffiths-Jones S."/>
            <person name="Gross S."/>
            <person name="Guigo R."/>
            <person name="Gustafson E.A."/>
            <person name="Haerty W."/>
            <person name="Hahn M.W."/>
            <person name="Halligan D.L."/>
            <person name="Halpern A.L."/>
            <person name="Halter G.M."/>
            <person name="Han M.V."/>
            <person name="Heger A."/>
            <person name="Hillier L."/>
            <person name="Hinrichs A.S."/>
            <person name="Holmes I."/>
            <person name="Hoskins R.A."/>
            <person name="Hubisz M.J."/>
            <person name="Hultmark D."/>
            <person name="Huntley M.A."/>
            <person name="Jaffe D.B."/>
            <person name="Jagadeeshan S."/>
            <person name="Jeck W.R."/>
            <person name="Johnson J."/>
            <person name="Jones C.D."/>
            <person name="Jordan W.C."/>
            <person name="Karpen G.H."/>
            <person name="Kataoka E."/>
            <person name="Keightley P.D."/>
            <person name="Kheradpour P."/>
            <person name="Kirkness E.F."/>
            <person name="Koerich L.B."/>
            <person name="Kristiansen K."/>
            <person name="Kudrna D."/>
            <person name="Kulathinal R.J."/>
            <person name="Kumar S."/>
            <person name="Kwok R."/>
            <person name="Lander E."/>
            <person name="Langley C.H."/>
            <person name="Lapoint R."/>
            <person name="Lazzaro B.P."/>
            <person name="Lee S.J."/>
            <person name="Levesque L."/>
            <person name="Li R."/>
            <person name="Lin C.F."/>
            <person name="Lin M.F."/>
            <person name="Lindblad-Toh K."/>
            <person name="Llopart A."/>
            <person name="Long M."/>
            <person name="Low L."/>
            <person name="Lozovsky E."/>
            <person name="Lu J."/>
            <person name="Luo M."/>
            <person name="Machado C.A."/>
            <person name="Makalowski W."/>
            <person name="Marzo M."/>
            <person name="Matsuda M."/>
            <person name="Matzkin L."/>
            <person name="McAllister B."/>
            <person name="McBride C.S."/>
            <person name="McKernan B."/>
            <person name="McKernan K."/>
            <person name="Mendez-Lago M."/>
            <person name="Minx P."/>
            <person name="Mollenhauer M.U."/>
            <person name="Montooth K."/>
            <person name="Mount S.M."/>
            <person name="Mu X."/>
            <person name="Myers E."/>
            <person name="Negre B."/>
            <person name="Newfeld S."/>
            <person name="Nielsen R."/>
            <person name="Noor M.A."/>
            <person name="O'Grady P."/>
            <person name="Pachter L."/>
            <person name="Papaceit M."/>
            <person name="Parisi M.J."/>
            <person name="Parisi M."/>
            <person name="Parts L."/>
            <person name="Pedersen J.S."/>
            <person name="Pesole G."/>
            <person name="Phillippy A.M."/>
            <person name="Ponting C.P."/>
            <person name="Pop M."/>
            <person name="Porcelli D."/>
            <person name="Powell J.R."/>
            <person name="Prohaska S."/>
            <person name="Pruitt K."/>
            <person name="Puig M."/>
            <person name="Quesneville H."/>
            <person name="Ram K.R."/>
            <person name="Rand D."/>
            <person name="Rasmussen M.D."/>
            <person name="Reed L.K."/>
            <person name="Reenan R."/>
            <person name="Reily A."/>
            <person name="Remington K.A."/>
            <person name="Rieger T.T."/>
            <person name="Ritchie M.G."/>
            <person name="Robin C."/>
            <person name="Rogers Y.H."/>
            <person name="Rohde C."/>
            <person name="Rozas J."/>
            <person name="Rubenfield M.J."/>
            <person name="Ruiz A."/>
            <person name="Russo S."/>
            <person name="Salzberg S.L."/>
            <person name="Sanchez-Gracia A."/>
            <person name="Saranga D.J."/>
            <person name="Sato H."/>
            <person name="Schaeffer S.W."/>
            <person name="Schatz M.C."/>
            <person name="Schlenke T."/>
            <person name="Schwartz R."/>
            <person name="Segarra C."/>
            <person name="Singh R.S."/>
            <person name="Sirot L."/>
            <person name="Sirota M."/>
            <person name="Sisneros N.B."/>
            <person name="Smith C.D."/>
            <person name="Smith T.F."/>
            <person name="Spieth J."/>
            <person name="Stage D.E."/>
            <person name="Stark A."/>
            <person name="Stephan W."/>
            <person name="Strausberg R.L."/>
            <person name="Strempel S."/>
            <person name="Sturgill D."/>
            <person name="Sutton G."/>
            <person name="Sutton G.G."/>
            <person name="Tao W."/>
            <person name="Teichmann S."/>
            <person name="Tobari Y.N."/>
            <person name="Tomimura Y."/>
            <person name="Tsolas J.M."/>
            <person name="Valente V.L."/>
            <person name="Venter E."/>
            <person name="Venter J.C."/>
            <person name="Vicario S."/>
            <person name="Vieira F.G."/>
            <person name="Vilella A.J."/>
            <person name="Villasante A."/>
            <person name="Walenz B."/>
            <person name="Wang J."/>
            <person name="Wasserman M."/>
            <person name="Watts T."/>
            <person name="Wilson D."/>
            <person name="Wilson R.K."/>
            <person name="Wing R.A."/>
            <person name="Wolfner M.F."/>
            <person name="Wong A."/>
            <person name="Wong G.K."/>
            <person name="Wu C.I."/>
            <person name="Wu G."/>
            <person name="Yamamoto D."/>
            <person name="Yang H.P."/>
            <person name="Yang S.P."/>
            <person name="Yorke J.A."/>
            <person name="Yoshida K."/>
            <person name="Zdobnov E."/>
            <person name="Zhang P."/>
            <person name="Zhang Y."/>
            <person name="Zimin A.V."/>
            <person name="Baldwin J."/>
            <person name="Abdouelleil A."/>
            <person name="Abdulkadir J."/>
            <person name="Abebe A."/>
            <person name="Abera B."/>
            <person name="Abreu J."/>
            <person name="Acer S.C."/>
            <person name="Aftuck L."/>
            <person name="Alexander A."/>
            <person name="An P."/>
            <person name="Anderson E."/>
            <person name="Anderson S."/>
            <person name="Arachi H."/>
            <person name="Azer M."/>
            <person name="Bachantsang P."/>
            <person name="Barry A."/>
            <person name="Bayul T."/>
            <person name="Berlin A."/>
            <person name="Bessette D."/>
            <person name="Bloom T."/>
            <person name="Blye J."/>
            <person name="Boguslavskiy L."/>
            <person name="Bonnet C."/>
            <person name="Boukhgalter B."/>
            <person name="Bourzgui I."/>
            <person name="Brown A."/>
            <person name="Cahill P."/>
            <person name="Channer S."/>
            <person name="Cheshatsang Y."/>
            <person name="Chuda L."/>
            <person name="Citroen M."/>
            <person name="Collymore A."/>
            <person name="Cooke P."/>
            <person name="Costello M."/>
            <person name="D'Aco K."/>
            <person name="Daza R."/>
            <person name="De Haan G."/>
            <person name="DeGray S."/>
            <person name="DeMaso C."/>
            <person name="Dhargay N."/>
            <person name="Dooley K."/>
            <person name="Dooley E."/>
            <person name="Doricent M."/>
            <person name="Dorje P."/>
            <person name="Dorjee K."/>
            <person name="Dupes A."/>
            <person name="Elong R."/>
            <person name="Falk J."/>
            <person name="Farina A."/>
            <person name="Faro S."/>
            <person name="Ferguson D."/>
            <person name="Fisher S."/>
            <person name="Foley C.D."/>
            <person name="Franke A."/>
            <person name="Friedrich D."/>
            <person name="Gadbois L."/>
            <person name="Gearin G."/>
            <person name="Gearin C.R."/>
            <person name="Giannoukos G."/>
            <person name="Goode T."/>
            <person name="Graham J."/>
            <person name="Grandbois E."/>
            <person name="Grewal S."/>
            <person name="Gyaltsen K."/>
            <person name="Hafez N."/>
            <person name="Hagos B."/>
            <person name="Hall J."/>
            <person name="Henson C."/>
            <person name="Hollinger A."/>
            <person name="Honan T."/>
            <person name="Huard M.D."/>
            <person name="Hughes L."/>
            <person name="Hurhula B."/>
            <person name="Husby M.E."/>
            <person name="Kamat A."/>
            <person name="Kanga B."/>
            <person name="Kashin S."/>
            <person name="Khazanovich D."/>
            <person name="Kisner P."/>
            <person name="Lance K."/>
            <person name="Lara M."/>
            <person name="Lee W."/>
            <person name="Lennon N."/>
            <person name="Letendre F."/>
            <person name="LeVine R."/>
            <person name="Lipovsky A."/>
            <person name="Liu X."/>
            <person name="Liu J."/>
            <person name="Liu S."/>
            <person name="Lokyitsang T."/>
            <person name="Lokyitsang Y."/>
            <person name="Lubonja R."/>
            <person name="Lui A."/>
            <person name="MacDonald P."/>
            <person name="Magnisalis V."/>
            <person name="Maru K."/>
            <person name="Matthews C."/>
            <person name="McCusker W."/>
            <person name="McDonough S."/>
            <person name="Mehta T."/>
            <person name="Meldrim J."/>
            <person name="Meneus L."/>
            <person name="Mihai O."/>
            <person name="Mihalev A."/>
            <person name="Mihova T."/>
            <person name="Mittelman R."/>
            <person name="Mlenga V."/>
            <person name="Montmayeur A."/>
            <person name="Mulrain L."/>
            <person name="Navidi A."/>
            <person name="Naylor J."/>
            <person name="Negash T."/>
            <person name="Nguyen T."/>
            <person name="Nguyen N."/>
            <person name="Nicol R."/>
            <person name="Norbu C."/>
            <person name="Norbu N."/>
            <person name="Novod N."/>
            <person name="O'Neill B."/>
            <person name="Osman S."/>
            <person name="Markiewicz E."/>
            <person name="Oyono O.L."/>
            <person name="Patti C."/>
            <person name="Phunkhang P."/>
            <person name="Pierre F."/>
            <person name="Priest M."/>
            <person name="Raghuraman S."/>
            <person name="Rege F."/>
            <person name="Reyes R."/>
            <person name="Rise C."/>
            <person name="Rogov P."/>
            <person name="Ross K."/>
            <person name="Ryan E."/>
            <person name="Settipalli S."/>
            <person name="Shea T."/>
            <person name="Sherpa N."/>
            <person name="Shi L."/>
            <person name="Shih D."/>
            <person name="Sparrow T."/>
            <person name="Spaulding J."/>
            <person name="Stalker J."/>
            <person name="Stange-Thomann N."/>
            <person name="Stavropoulos S."/>
            <person name="Stone C."/>
            <person name="Strader C."/>
            <person name="Tesfaye S."/>
            <person name="Thomson T."/>
            <person name="Thoulutsang Y."/>
            <person name="Thoulutsang D."/>
            <person name="Topham K."/>
            <person name="Topping I."/>
            <person name="Tsamla T."/>
            <person name="Vassiliev H."/>
            <person name="Vo A."/>
            <person name="Wangchuk T."/>
            <person name="Wangdi T."/>
            <person name="Weiand M."/>
            <person name="Wilkinson J."/>
            <person name="Wilson A."/>
            <person name="Yadav S."/>
            <person name="Young G."/>
            <person name="Yu Q."/>
            <person name="Zembek L."/>
            <person name="Zhong D."/>
            <person name="Zimmer A."/>
            <person name="Zwirko Z."/>
            <person name="Jaffe D.B."/>
            <person name="Alvarez P."/>
            <person name="Brockman W."/>
            <person name="Butler J."/>
            <person name="Chin C."/>
            <person name="Gnerre S."/>
            <person name="Grabherr M."/>
            <person name="Kleber M."/>
            <person name="Mauceli E."/>
            <person name="MacCallum I."/>
        </authorList>
    </citation>
    <scope>NUCLEOTIDE SEQUENCE [LARGE SCALE GENOMIC DNA]</scope>
    <source>
        <strain evidence="11">Tucson 14024-0371.13</strain>
    </source>
</reference>
<keyword evidence="7 8" id="KW-0472">Membrane</keyword>
<evidence type="ECO:0000256" key="7">
    <source>
        <dbReference type="ARBA" id="ARBA00023136"/>
    </source>
</evidence>
<evidence type="ECO:0000256" key="8">
    <source>
        <dbReference type="SAM" id="Phobius"/>
    </source>
</evidence>
<evidence type="ECO:0000256" key="5">
    <source>
        <dbReference type="ARBA" id="ARBA00022723"/>
    </source>
</evidence>
<keyword evidence="11" id="KW-1185">Reference proteome</keyword>
<dbReference type="GO" id="GO:0031902">
    <property type="term" value="C:late endosome membrane"/>
    <property type="evidence" value="ECO:0007669"/>
    <property type="project" value="UniProtKB-SubCell"/>
</dbReference>
<evidence type="ECO:0000313" key="11">
    <source>
        <dbReference type="Proteomes" id="UP000007801"/>
    </source>
</evidence>
<comment type="subcellular location">
    <subcellularLocation>
        <location evidence="2">Endosome membrane</location>
        <topology evidence="2">Peripheral membrane protein</topology>
    </subcellularLocation>
    <subcellularLocation>
        <location evidence="1">Late endosome membrane</location>
    </subcellularLocation>
    <subcellularLocation>
        <location evidence="3">Lysosome membrane</location>
        <topology evidence="3">Peripheral membrane protein</topology>
        <orientation evidence="3">Cytoplasmic side</orientation>
    </subcellularLocation>
</comment>
<dbReference type="HOGENOM" id="CLU_095549_6_1_1"/>
<comment type="similarity">
    <text evidence="4">Belongs to the CDIP1/LITAF family.</text>
</comment>
<dbReference type="EMBL" id="CH902635">
    <property type="protein sequence ID" value="EDV33812.2"/>
    <property type="molecule type" value="Genomic_DNA"/>
</dbReference>
<proteinExistence type="inferred from homology"/>
<keyword evidence="8" id="KW-1133">Transmembrane helix</keyword>
<dbReference type="eggNOG" id="ENOG502TCAA">
    <property type="taxonomic scope" value="Eukaryota"/>
</dbReference>
<dbReference type="Proteomes" id="UP000007801">
    <property type="component" value="Unassembled WGS sequence"/>
</dbReference>
<dbReference type="PROSITE" id="PS51837">
    <property type="entry name" value="LITAF"/>
    <property type="match status" value="1"/>
</dbReference>
<organism evidence="10 11">
    <name type="scientific">Drosophila ananassae</name>
    <name type="common">Fruit fly</name>
    <dbReference type="NCBI Taxonomy" id="7217"/>
    <lineage>
        <taxon>Eukaryota</taxon>
        <taxon>Metazoa</taxon>
        <taxon>Ecdysozoa</taxon>
        <taxon>Arthropoda</taxon>
        <taxon>Hexapoda</taxon>
        <taxon>Insecta</taxon>
        <taxon>Pterygota</taxon>
        <taxon>Neoptera</taxon>
        <taxon>Endopterygota</taxon>
        <taxon>Diptera</taxon>
        <taxon>Brachycera</taxon>
        <taxon>Muscomorpha</taxon>
        <taxon>Ephydroidea</taxon>
        <taxon>Drosophilidae</taxon>
        <taxon>Drosophila</taxon>
        <taxon>Sophophora</taxon>
    </lineage>
</organism>
<evidence type="ECO:0000256" key="4">
    <source>
        <dbReference type="ARBA" id="ARBA00005975"/>
    </source>
</evidence>
<dbReference type="GO" id="GO:0005765">
    <property type="term" value="C:lysosomal membrane"/>
    <property type="evidence" value="ECO:0007669"/>
    <property type="project" value="UniProtKB-SubCell"/>
</dbReference>
<accession>B3MZL1</accession>
<feature type="transmembrane region" description="Helical" evidence="8">
    <location>
        <begin position="137"/>
        <end position="157"/>
    </location>
</feature>
<dbReference type="Pfam" id="PF10601">
    <property type="entry name" value="zf-LITAF-like"/>
    <property type="match status" value="1"/>
</dbReference>
<feature type="non-terminal residue" evidence="10">
    <location>
        <position position="1"/>
    </location>
</feature>
<dbReference type="AlphaFoldDB" id="B3MZL1"/>
<dbReference type="PANTHER" id="PTHR23292:SF14">
    <property type="entry name" value="FI16615P1-RELATED"/>
    <property type="match status" value="1"/>
</dbReference>
<keyword evidence="6" id="KW-0862">Zinc</keyword>